<evidence type="ECO:0000256" key="1">
    <source>
        <dbReference type="SAM" id="MobiDB-lite"/>
    </source>
</evidence>
<feature type="region of interest" description="Disordered" evidence="1">
    <location>
        <begin position="1"/>
        <end position="39"/>
    </location>
</feature>
<keyword evidence="4" id="KW-1185">Reference proteome</keyword>
<reference evidence="3" key="2">
    <citation type="submission" date="2013-07" db="EMBL/GenBank/DDBJ databases">
        <authorList>
            <consortium name="The Broad Institute Genome Sequencing Platform"/>
            <person name="Cuomo C."/>
            <person name="Litvintseva A."/>
            <person name="Chen Y."/>
            <person name="Heitman J."/>
            <person name="Sun S."/>
            <person name="Springer D."/>
            <person name="Dromer F."/>
            <person name="Young S.K."/>
            <person name="Zeng Q."/>
            <person name="Gargeya S."/>
            <person name="Fitzgerald M."/>
            <person name="Abouelleil A."/>
            <person name="Alvarado L."/>
            <person name="Berlin A.M."/>
            <person name="Chapman S.B."/>
            <person name="Dewar J."/>
            <person name="Goldberg J."/>
            <person name="Griggs A."/>
            <person name="Gujja S."/>
            <person name="Hansen M."/>
            <person name="Howarth C."/>
            <person name="Imamovic A."/>
            <person name="Larimer J."/>
            <person name="McCowan C."/>
            <person name="Murphy C."/>
            <person name="Pearson M."/>
            <person name="Priest M."/>
            <person name="Roberts A."/>
            <person name="Saif S."/>
            <person name="Shea T."/>
            <person name="Sykes S."/>
            <person name="Wortman J."/>
            <person name="Nusbaum C."/>
            <person name="Birren B."/>
        </authorList>
    </citation>
    <scope>NUCLEOTIDE SEQUENCE</scope>
    <source>
        <strain evidence="3">CBS 10118</strain>
    </source>
</reference>
<protein>
    <submittedName>
        <fullName evidence="2">Uncharacterized protein</fullName>
    </submittedName>
</protein>
<dbReference type="GeneID" id="30210322"/>
<feature type="compositionally biased region" description="Low complexity" evidence="1">
    <location>
        <begin position="7"/>
        <end position="18"/>
    </location>
</feature>
<reference evidence="3" key="4">
    <citation type="submission" date="2024-02" db="EMBL/GenBank/DDBJ databases">
        <title>Comparative genomics of Cryptococcus and Kwoniella reveals pathogenesis evolution and contrasting modes of karyotype evolution via chromosome fusion or intercentromeric recombination.</title>
        <authorList>
            <person name="Coelho M.A."/>
            <person name="David-Palma M."/>
            <person name="Shea T."/>
            <person name="Bowers K."/>
            <person name="McGinley-Smith S."/>
            <person name="Mohammad A.W."/>
            <person name="Gnirke A."/>
            <person name="Yurkov A.M."/>
            <person name="Nowrousian M."/>
            <person name="Sun S."/>
            <person name="Cuomo C.A."/>
            <person name="Heitman J."/>
        </authorList>
    </citation>
    <scope>NUCLEOTIDE SEQUENCE</scope>
    <source>
        <strain evidence="3">CBS 10118</strain>
    </source>
</reference>
<reference evidence="2" key="1">
    <citation type="submission" date="2013-07" db="EMBL/GenBank/DDBJ databases">
        <title>The Genome Sequence of Cryptococcus bestiolae CBS10118.</title>
        <authorList>
            <consortium name="The Broad Institute Genome Sequencing Platform"/>
            <person name="Cuomo C."/>
            <person name="Litvintseva A."/>
            <person name="Chen Y."/>
            <person name="Heitman J."/>
            <person name="Sun S."/>
            <person name="Springer D."/>
            <person name="Dromer F."/>
            <person name="Young S.K."/>
            <person name="Zeng Q."/>
            <person name="Gargeya S."/>
            <person name="Fitzgerald M."/>
            <person name="Abouelleil A."/>
            <person name="Alvarado L."/>
            <person name="Berlin A.M."/>
            <person name="Chapman S.B."/>
            <person name="Dewar J."/>
            <person name="Goldberg J."/>
            <person name="Griggs A."/>
            <person name="Gujja S."/>
            <person name="Hansen M."/>
            <person name="Howarth C."/>
            <person name="Imamovic A."/>
            <person name="Larimer J."/>
            <person name="McCowan C."/>
            <person name="Murphy C."/>
            <person name="Pearson M."/>
            <person name="Priest M."/>
            <person name="Roberts A."/>
            <person name="Saif S."/>
            <person name="Shea T."/>
            <person name="Sykes S."/>
            <person name="Wortman J."/>
            <person name="Nusbaum C."/>
            <person name="Birren B."/>
        </authorList>
    </citation>
    <scope>NUCLEOTIDE SEQUENCE [LARGE SCALE GENOMIC DNA]</scope>
    <source>
        <strain evidence="2">CBS 10118</strain>
    </source>
</reference>
<dbReference type="VEuPathDB" id="FungiDB:I302_05923"/>
<evidence type="ECO:0000313" key="3">
    <source>
        <dbReference type="EMBL" id="WVW84776.1"/>
    </source>
</evidence>
<proteinExistence type="predicted"/>
<sequence>MNTQTTDDASAANEDSSAPVDGTDQRTDSLQEEDEDIPLIYSCDPDQRLPLLNFSSEVPTTPSGGRVRSFVCTSEGPVFLYRPLAPPPTWTEIDTRQRRSAGFETTSAVNELTSDKSQAKPKEIDWSRFDISSEKLREFGYDLQGQFVVIDQNARRTESLVQEVLESLDPREIGDAQWINHEIYGRINFGDRWRWKFQNVSQLTAPSDLS</sequence>
<dbReference type="RefSeq" id="XP_019045533.1">
    <property type="nucleotide sequence ID" value="XM_019192536.1"/>
</dbReference>
<dbReference type="AlphaFoldDB" id="A0A1B9G0B5"/>
<gene>
    <name evidence="2" type="ORF">I302_05923</name>
    <name evidence="3" type="ORF">I302_106811</name>
</gene>
<reference evidence="2" key="3">
    <citation type="submission" date="2014-01" db="EMBL/GenBank/DDBJ databases">
        <title>Evolution of pathogenesis and genome organization in the Tremellales.</title>
        <authorList>
            <person name="Cuomo C."/>
            <person name="Litvintseva A."/>
            <person name="Heitman J."/>
            <person name="Chen Y."/>
            <person name="Sun S."/>
            <person name="Springer D."/>
            <person name="Dromer F."/>
            <person name="Young S."/>
            <person name="Zeng Q."/>
            <person name="Chapman S."/>
            <person name="Gujja S."/>
            <person name="Saif S."/>
            <person name="Birren B."/>
        </authorList>
    </citation>
    <scope>NUCLEOTIDE SEQUENCE</scope>
    <source>
        <strain evidence="2">CBS 10118</strain>
    </source>
</reference>
<organism evidence="2">
    <name type="scientific">Kwoniella bestiolae CBS 10118</name>
    <dbReference type="NCBI Taxonomy" id="1296100"/>
    <lineage>
        <taxon>Eukaryota</taxon>
        <taxon>Fungi</taxon>
        <taxon>Dikarya</taxon>
        <taxon>Basidiomycota</taxon>
        <taxon>Agaricomycotina</taxon>
        <taxon>Tremellomycetes</taxon>
        <taxon>Tremellales</taxon>
        <taxon>Cryptococcaceae</taxon>
        <taxon>Kwoniella</taxon>
    </lineage>
</organism>
<accession>A0A1B9G0B5</accession>
<evidence type="ECO:0000313" key="4">
    <source>
        <dbReference type="Proteomes" id="UP000092730"/>
    </source>
</evidence>
<dbReference type="KEGG" id="kbi:30210322"/>
<dbReference type="Proteomes" id="UP000092730">
    <property type="component" value="Chromosome 5"/>
</dbReference>
<dbReference type="EMBL" id="KI894022">
    <property type="protein sequence ID" value="OCF24463.1"/>
    <property type="molecule type" value="Genomic_DNA"/>
</dbReference>
<dbReference type="EMBL" id="CP144545">
    <property type="protein sequence ID" value="WVW84776.1"/>
    <property type="molecule type" value="Genomic_DNA"/>
</dbReference>
<evidence type="ECO:0000313" key="2">
    <source>
        <dbReference type="EMBL" id="OCF24463.1"/>
    </source>
</evidence>
<name>A0A1B9G0B5_9TREE</name>